<dbReference type="Gene3D" id="3.30.160.390">
    <property type="entry name" value="Integrase, DNA-binding domain"/>
    <property type="match status" value="1"/>
</dbReference>
<dbReference type="Pfam" id="PF13356">
    <property type="entry name" value="Arm-DNA-bind_3"/>
    <property type="match status" value="1"/>
</dbReference>
<dbReference type="InterPro" id="IPR050808">
    <property type="entry name" value="Phage_Integrase"/>
</dbReference>
<keyword evidence="7" id="KW-1185">Reference proteome</keyword>
<dbReference type="SUPFAM" id="SSF56349">
    <property type="entry name" value="DNA breaking-rejoining enzymes"/>
    <property type="match status" value="1"/>
</dbReference>
<dbReference type="InterPro" id="IPR010998">
    <property type="entry name" value="Integrase_recombinase_N"/>
</dbReference>
<dbReference type="KEGG" id="pgis:I6I06_05285"/>
<dbReference type="Gene3D" id="1.10.443.10">
    <property type="entry name" value="Intergrase catalytic core"/>
    <property type="match status" value="1"/>
</dbReference>
<reference evidence="6 7" key="1">
    <citation type="submission" date="2020-12" db="EMBL/GenBank/DDBJ databases">
        <title>FDA dAtabase for Regulatory Grade micrObial Sequences (FDA-ARGOS): Supporting development and validation of Infectious Disease Dx tests.</title>
        <authorList>
            <person name="Nelson B."/>
            <person name="Plummer A."/>
            <person name="Tallon L."/>
            <person name="Sadzewicz L."/>
            <person name="Zhao X."/>
            <person name="Boylan J."/>
            <person name="Ott S."/>
            <person name="Bowen H."/>
            <person name="Vavikolanu K."/>
            <person name="Mehta A."/>
            <person name="Aluvathingal J."/>
            <person name="Nadendla S."/>
            <person name="Myers T."/>
            <person name="Yan Y."/>
            <person name="Sichtig H."/>
        </authorList>
    </citation>
    <scope>NUCLEOTIDE SEQUENCE [LARGE SCALE GENOMIC DNA]</scope>
    <source>
        <strain evidence="6 7">FDAARGOS_1049</strain>
    </source>
</reference>
<evidence type="ECO:0000259" key="5">
    <source>
        <dbReference type="Pfam" id="PF13356"/>
    </source>
</evidence>
<dbReference type="InterPro" id="IPR013762">
    <property type="entry name" value="Integrase-like_cat_sf"/>
</dbReference>
<keyword evidence="3" id="KW-0238">DNA-binding</keyword>
<proteinExistence type="inferred from homology"/>
<evidence type="ECO:0000313" key="6">
    <source>
        <dbReference type="EMBL" id="QQC64890.1"/>
    </source>
</evidence>
<accession>A0A7T4T9D9</accession>
<dbReference type="RefSeq" id="WP_167335634.1">
    <property type="nucleotide sequence ID" value="NZ_CP066075.1"/>
</dbReference>
<name>A0A7T4T9D9_9BURK</name>
<keyword evidence="4" id="KW-0233">DNA recombination</keyword>
<dbReference type="AlphaFoldDB" id="A0A7T4T9D9"/>
<evidence type="ECO:0000256" key="4">
    <source>
        <dbReference type="ARBA" id="ARBA00023172"/>
    </source>
</evidence>
<dbReference type="InterPro" id="IPR011010">
    <property type="entry name" value="DNA_brk_join_enz"/>
</dbReference>
<comment type="similarity">
    <text evidence="1">Belongs to the 'phage' integrase family.</text>
</comment>
<dbReference type="EMBL" id="CP066075">
    <property type="protein sequence ID" value="QQC64890.1"/>
    <property type="molecule type" value="Genomic_DNA"/>
</dbReference>
<dbReference type="GO" id="GO:0003677">
    <property type="term" value="F:DNA binding"/>
    <property type="evidence" value="ECO:0007669"/>
    <property type="project" value="UniProtKB-KW"/>
</dbReference>
<keyword evidence="2" id="KW-0229">DNA integration</keyword>
<dbReference type="InterPro" id="IPR025166">
    <property type="entry name" value="Integrase_DNA_bind_dom"/>
</dbReference>
<evidence type="ECO:0000313" key="7">
    <source>
        <dbReference type="Proteomes" id="UP000595610"/>
    </source>
</evidence>
<dbReference type="PANTHER" id="PTHR30629">
    <property type="entry name" value="PROPHAGE INTEGRASE"/>
    <property type="match status" value="1"/>
</dbReference>
<protein>
    <submittedName>
        <fullName evidence="6">Integrase family protein</fullName>
    </submittedName>
</protein>
<dbReference type="GO" id="GO:0015074">
    <property type="term" value="P:DNA integration"/>
    <property type="evidence" value="ECO:0007669"/>
    <property type="project" value="UniProtKB-KW"/>
</dbReference>
<dbReference type="PANTHER" id="PTHR30629:SF2">
    <property type="entry name" value="PROPHAGE INTEGRASE INTS-RELATED"/>
    <property type="match status" value="1"/>
</dbReference>
<dbReference type="Gene3D" id="1.10.150.130">
    <property type="match status" value="1"/>
</dbReference>
<gene>
    <name evidence="6" type="ORF">I6I06_05285</name>
</gene>
<dbReference type="GO" id="GO:0006310">
    <property type="term" value="P:DNA recombination"/>
    <property type="evidence" value="ECO:0007669"/>
    <property type="project" value="UniProtKB-KW"/>
</dbReference>
<evidence type="ECO:0000256" key="2">
    <source>
        <dbReference type="ARBA" id="ARBA00022908"/>
    </source>
</evidence>
<evidence type="ECO:0000256" key="1">
    <source>
        <dbReference type="ARBA" id="ARBA00008857"/>
    </source>
</evidence>
<evidence type="ECO:0000256" key="3">
    <source>
        <dbReference type="ARBA" id="ARBA00023125"/>
    </source>
</evidence>
<dbReference type="InterPro" id="IPR038488">
    <property type="entry name" value="Integrase_DNA-bd_sf"/>
</dbReference>
<dbReference type="Proteomes" id="UP000595610">
    <property type="component" value="Chromosome 1"/>
</dbReference>
<organism evidence="6 7">
    <name type="scientific">Paraburkholderia ginsengisoli</name>
    <dbReference type="NCBI Taxonomy" id="311231"/>
    <lineage>
        <taxon>Bacteria</taxon>
        <taxon>Pseudomonadati</taxon>
        <taxon>Pseudomonadota</taxon>
        <taxon>Betaproteobacteria</taxon>
        <taxon>Burkholderiales</taxon>
        <taxon>Burkholderiaceae</taxon>
        <taxon>Paraburkholderia</taxon>
    </lineage>
</organism>
<feature type="domain" description="Integrase DNA-binding" evidence="5">
    <location>
        <begin position="29"/>
        <end position="90"/>
    </location>
</feature>
<sequence length="334" mass="37796">MGTKHQRFRIDRDFMRALRGTGDYQAYQCDELRGFGVKVTPAGSASYTYRWTKPDGTQGRKTIGYYPAMNPGDARNAAKRESEIIDHKGDTLTVAAVRKVKRTELTRTVRGVPTLRRYLEDTYRAESRTVCKTADHGDANAQIILQSFPDFLDLPLDQLTAAPLKEWCSAQISAGLARSTTNKKLTALRGLLTFAVDAEILAAHPMRTVKMLQEPSGKVRYLTRDEADRLYKAMVARENDIRAARERTNEHRRRRRLPVLPDLAQAEFVDPLRPAVLASIMTGLRKGELFNLRWTDIDLVHRIVTVRDEHAKSGKHGIFRSMPRSMTCSLRGSP</sequence>